<dbReference type="EMBL" id="KK116803">
    <property type="protein sequence ID" value="KFM68807.1"/>
    <property type="molecule type" value="Genomic_DNA"/>
</dbReference>
<accession>A0A087TUL8</accession>
<proteinExistence type="predicted"/>
<dbReference type="AlphaFoldDB" id="A0A087TUL8"/>
<reference evidence="1 2" key="1">
    <citation type="submission" date="2013-11" db="EMBL/GenBank/DDBJ databases">
        <title>Genome sequencing of Stegodyphus mimosarum.</title>
        <authorList>
            <person name="Bechsgaard J."/>
        </authorList>
    </citation>
    <scope>NUCLEOTIDE SEQUENCE [LARGE SCALE GENOMIC DNA]</scope>
</reference>
<protein>
    <submittedName>
        <fullName evidence="1">Uncharacterized protein</fullName>
    </submittedName>
</protein>
<dbReference type="Proteomes" id="UP000054359">
    <property type="component" value="Unassembled WGS sequence"/>
</dbReference>
<sequence length="85" mass="9491">MIEVKKEIIYNYGYGINVCDKSATIYSSSTAKLIVNIGSPGMARCIGQRDYQSPLELTTSSRDTPSHWCEKPPLIVLRNLLPASW</sequence>
<gene>
    <name evidence="1" type="ORF">X975_05747</name>
</gene>
<feature type="non-terminal residue" evidence="1">
    <location>
        <position position="85"/>
    </location>
</feature>
<name>A0A087TUL8_STEMI</name>
<evidence type="ECO:0000313" key="1">
    <source>
        <dbReference type="EMBL" id="KFM68807.1"/>
    </source>
</evidence>
<evidence type="ECO:0000313" key="2">
    <source>
        <dbReference type="Proteomes" id="UP000054359"/>
    </source>
</evidence>
<organism evidence="1 2">
    <name type="scientific">Stegodyphus mimosarum</name>
    <name type="common">African social velvet spider</name>
    <dbReference type="NCBI Taxonomy" id="407821"/>
    <lineage>
        <taxon>Eukaryota</taxon>
        <taxon>Metazoa</taxon>
        <taxon>Ecdysozoa</taxon>
        <taxon>Arthropoda</taxon>
        <taxon>Chelicerata</taxon>
        <taxon>Arachnida</taxon>
        <taxon>Araneae</taxon>
        <taxon>Araneomorphae</taxon>
        <taxon>Entelegynae</taxon>
        <taxon>Eresoidea</taxon>
        <taxon>Eresidae</taxon>
        <taxon>Stegodyphus</taxon>
    </lineage>
</organism>
<keyword evidence="2" id="KW-1185">Reference proteome</keyword>